<keyword evidence="5" id="KW-0479">Metal-binding</keyword>
<dbReference type="GO" id="GO:0033543">
    <property type="term" value="P:fatty acid beta-oxidation, unsaturated, even number, reductase/isomerase pathway"/>
    <property type="evidence" value="ECO:0007669"/>
    <property type="project" value="TreeGrafter"/>
</dbReference>
<dbReference type="EC" id="1.3.1.34" evidence="10"/>
<dbReference type="Pfam" id="PF00724">
    <property type="entry name" value="Oxidored_FMN"/>
    <property type="match status" value="1"/>
</dbReference>
<dbReference type="Proteomes" id="UP000254640">
    <property type="component" value="Unassembled WGS sequence"/>
</dbReference>
<keyword evidence="6 10" id="KW-0560">Oxidoreductase</keyword>
<dbReference type="STRING" id="549.BEE12_04070"/>
<dbReference type="GO" id="GO:0008670">
    <property type="term" value="F:2,4-dienoyl-CoA reductase (NADPH) activity"/>
    <property type="evidence" value="ECO:0007669"/>
    <property type="project" value="UniProtKB-EC"/>
</dbReference>
<evidence type="ECO:0000256" key="4">
    <source>
        <dbReference type="ARBA" id="ARBA00022643"/>
    </source>
</evidence>
<dbReference type="Gene3D" id="3.20.20.70">
    <property type="entry name" value="Aldolase class I"/>
    <property type="match status" value="1"/>
</dbReference>
<evidence type="ECO:0000259" key="9">
    <source>
        <dbReference type="Pfam" id="PF00724"/>
    </source>
</evidence>
<keyword evidence="3" id="KW-0285">Flavoprotein</keyword>
<dbReference type="GO" id="GO:0051536">
    <property type="term" value="F:iron-sulfur cluster binding"/>
    <property type="evidence" value="ECO:0007669"/>
    <property type="project" value="UniProtKB-KW"/>
</dbReference>
<dbReference type="AlphaFoldDB" id="A0A379ABF7"/>
<evidence type="ECO:0000256" key="2">
    <source>
        <dbReference type="ARBA" id="ARBA00001966"/>
    </source>
</evidence>
<evidence type="ECO:0000256" key="5">
    <source>
        <dbReference type="ARBA" id="ARBA00022723"/>
    </source>
</evidence>
<accession>A0A379ABF7</accession>
<sequence length="211" mass="23472">MSVNPDYPALFTPLDLGFTRLKNRFLMGSMHTGLEEHPDGAARLAAFYGERAREGVALIVTGGIAPNAQGVTTAHGAMLTDETQCDWHRQITEAVHQHQGKIALQILHTGRYSYQPDLVAPSARQAPINPFTPQAMSEAAIEQTIDDFARCARLAQQAGYDGVEIMGSEGYLINQFLVKHTNQRTDRWGWRLPAADAIRTGDYPRRSRRDR</sequence>
<gene>
    <name evidence="10" type="primary">fadH_4</name>
    <name evidence="10" type="ORF">NCTC9381_00811</name>
</gene>
<reference evidence="10 11" key="1">
    <citation type="submission" date="2018-06" db="EMBL/GenBank/DDBJ databases">
        <authorList>
            <consortium name="Pathogen Informatics"/>
            <person name="Doyle S."/>
        </authorList>
    </citation>
    <scope>NUCLEOTIDE SEQUENCE [LARGE SCALE GENOMIC DNA]</scope>
    <source>
        <strain evidence="10 11">NCTC9381</strain>
    </source>
</reference>
<evidence type="ECO:0000256" key="7">
    <source>
        <dbReference type="ARBA" id="ARBA00023004"/>
    </source>
</evidence>
<dbReference type="SUPFAM" id="SSF51395">
    <property type="entry name" value="FMN-linked oxidoreductases"/>
    <property type="match status" value="1"/>
</dbReference>
<dbReference type="InterPro" id="IPR001155">
    <property type="entry name" value="OxRdtase_FMN_N"/>
</dbReference>
<dbReference type="GO" id="GO:0010181">
    <property type="term" value="F:FMN binding"/>
    <property type="evidence" value="ECO:0007669"/>
    <property type="project" value="InterPro"/>
</dbReference>
<keyword evidence="7" id="KW-0408">Iron</keyword>
<evidence type="ECO:0000256" key="8">
    <source>
        <dbReference type="ARBA" id="ARBA00023014"/>
    </source>
</evidence>
<dbReference type="PANTHER" id="PTHR42917">
    <property type="entry name" value="2,4-DIENOYL-COA REDUCTASE"/>
    <property type="match status" value="1"/>
</dbReference>
<evidence type="ECO:0000313" key="11">
    <source>
        <dbReference type="Proteomes" id="UP000254640"/>
    </source>
</evidence>
<organism evidence="10 11">
    <name type="scientific">Enterobacter agglomerans</name>
    <name type="common">Erwinia herbicola</name>
    <name type="synonym">Pantoea agglomerans</name>
    <dbReference type="NCBI Taxonomy" id="549"/>
    <lineage>
        <taxon>Bacteria</taxon>
        <taxon>Pseudomonadati</taxon>
        <taxon>Pseudomonadota</taxon>
        <taxon>Gammaproteobacteria</taxon>
        <taxon>Enterobacterales</taxon>
        <taxon>Erwiniaceae</taxon>
        <taxon>Pantoea</taxon>
        <taxon>Pantoea agglomerans group</taxon>
    </lineage>
</organism>
<dbReference type="EMBL" id="UGSO01000001">
    <property type="protein sequence ID" value="SUB14948.1"/>
    <property type="molecule type" value="Genomic_DNA"/>
</dbReference>
<proteinExistence type="predicted"/>
<comment type="cofactor">
    <cofactor evidence="2">
        <name>[4Fe-4S] cluster</name>
        <dbReference type="ChEBI" id="CHEBI:49883"/>
    </cofactor>
</comment>
<dbReference type="InterPro" id="IPR051793">
    <property type="entry name" value="NADH:flavin_oxidoreductase"/>
</dbReference>
<protein>
    <submittedName>
        <fullName evidence="10">2,4-dienoyl-CoA reductase [NADPH]</fullName>
        <ecNumber evidence="10">1.3.1.34</ecNumber>
    </submittedName>
</protein>
<name>A0A379ABF7_ENTAG</name>
<comment type="cofactor">
    <cofactor evidence="1">
        <name>FMN</name>
        <dbReference type="ChEBI" id="CHEBI:58210"/>
    </cofactor>
</comment>
<keyword evidence="11" id="KW-1185">Reference proteome</keyword>
<keyword evidence="4" id="KW-0288">FMN</keyword>
<dbReference type="PANTHER" id="PTHR42917:SF2">
    <property type="entry name" value="2,4-DIENOYL-COA REDUCTASE [(2E)-ENOYL-COA-PRODUCING]"/>
    <property type="match status" value="1"/>
</dbReference>
<evidence type="ECO:0000256" key="1">
    <source>
        <dbReference type="ARBA" id="ARBA00001917"/>
    </source>
</evidence>
<evidence type="ECO:0000313" key="10">
    <source>
        <dbReference type="EMBL" id="SUB14948.1"/>
    </source>
</evidence>
<feature type="domain" description="NADH:flavin oxidoreductase/NADH oxidase N-terminal" evidence="9">
    <location>
        <begin position="10"/>
        <end position="189"/>
    </location>
</feature>
<keyword evidence="8" id="KW-0411">Iron-sulfur</keyword>
<dbReference type="GO" id="GO:0046872">
    <property type="term" value="F:metal ion binding"/>
    <property type="evidence" value="ECO:0007669"/>
    <property type="project" value="UniProtKB-KW"/>
</dbReference>
<evidence type="ECO:0000256" key="3">
    <source>
        <dbReference type="ARBA" id="ARBA00022630"/>
    </source>
</evidence>
<dbReference type="InterPro" id="IPR013785">
    <property type="entry name" value="Aldolase_TIM"/>
</dbReference>
<evidence type="ECO:0000256" key="6">
    <source>
        <dbReference type="ARBA" id="ARBA00023002"/>
    </source>
</evidence>